<dbReference type="PANTHER" id="PTHR45911">
    <property type="entry name" value="C2 DOMAIN-CONTAINING PROTEIN"/>
    <property type="match status" value="1"/>
</dbReference>
<keyword evidence="5" id="KW-1185">Reference proteome</keyword>
<dbReference type="Gene3D" id="2.60.40.150">
    <property type="entry name" value="C2 domain"/>
    <property type="match status" value="1"/>
</dbReference>
<dbReference type="SUPFAM" id="SSF49562">
    <property type="entry name" value="C2 domain (Calcium/lipid-binding domain, CaLB)"/>
    <property type="match status" value="1"/>
</dbReference>
<evidence type="ECO:0000256" key="1">
    <source>
        <dbReference type="ARBA" id="ARBA00022723"/>
    </source>
</evidence>
<reference evidence="4" key="1">
    <citation type="submission" date="2020-12" db="EMBL/GenBank/DDBJ databases">
        <title>Metabolic potential, ecology and presence of endohyphal bacteria is reflected in genomic diversity of Mucoromycotina.</title>
        <authorList>
            <person name="Muszewska A."/>
            <person name="Okrasinska A."/>
            <person name="Steczkiewicz K."/>
            <person name="Drgas O."/>
            <person name="Orlowska M."/>
            <person name="Perlinska-Lenart U."/>
            <person name="Aleksandrzak-Piekarczyk T."/>
            <person name="Szatraj K."/>
            <person name="Zielenkiewicz U."/>
            <person name="Pilsyk S."/>
            <person name="Malc E."/>
            <person name="Mieczkowski P."/>
            <person name="Kruszewska J.S."/>
            <person name="Biernat P."/>
            <person name="Pawlowska J."/>
        </authorList>
    </citation>
    <scope>NUCLEOTIDE SEQUENCE</scope>
    <source>
        <strain evidence="4">WA0000067209</strain>
    </source>
</reference>
<keyword evidence="1" id="KW-0479">Metal-binding</keyword>
<dbReference type="OrthoDB" id="67700at2759"/>
<evidence type="ECO:0000256" key="2">
    <source>
        <dbReference type="ARBA" id="ARBA00022837"/>
    </source>
</evidence>
<name>A0A8H7PH08_MORIS</name>
<organism evidence="4 5">
    <name type="scientific">Mortierella isabellina</name>
    <name type="common">Filamentous fungus</name>
    <name type="synonym">Umbelopsis isabellina</name>
    <dbReference type="NCBI Taxonomy" id="91625"/>
    <lineage>
        <taxon>Eukaryota</taxon>
        <taxon>Fungi</taxon>
        <taxon>Fungi incertae sedis</taxon>
        <taxon>Mucoromycota</taxon>
        <taxon>Mucoromycotina</taxon>
        <taxon>Umbelopsidomycetes</taxon>
        <taxon>Umbelopsidales</taxon>
        <taxon>Umbelopsidaceae</taxon>
        <taxon>Umbelopsis</taxon>
    </lineage>
</organism>
<dbReference type="PROSITE" id="PS50004">
    <property type="entry name" value="C2"/>
    <property type="match status" value="1"/>
</dbReference>
<feature type="domain" description="C2" evidence="3">
    <location>
        <begin position="1"/>
        <end position="103"/>
    </location>
</feature>
<accession>A0A8H7PH08</accession>
<dbReference type="EMBL" id="JAEPQZ010000014">
    <property type="protein sequence ID" value="KAG2173683.1"/>
    <property type="molecule type" value="Genomic_DNA"/>
</dbReference>
<evidence type="ECO:0000313" key="4">
    <source>
        <dbReference type="EMBL" id="KAG2173683.1"/>
    </source>
</evidence>
<keyword evidence="2" id="KW-0106">Calcium</keyword>
<protein>
    <recommendedName>
        <fullName evidence="3">C2 domain-containing protein</fullName>
    </recommendedName>
</protein>
<dbReference type="AlphaFoldDB" id="A0A8H7PH08"/>
<proteinExistence type="predicted"/>
<dbReference type="InterPro" id="IPR000008">
    <property type="entry name" value="C2_dom"/>
</dbReference>
<sequence length="160" mass="18425">MTGIKFRIALICGRDLAAADKTGFSDPYGVIRINDKKYTTKHINQTLNPEWNFHCDITISPSRAPKAISVTLWDKDTFGRDFMGELMLPFRNVFDRNQGERVGGLPMNFNDPANQAMWFTLNKRSEKDNVKGEVLMKFGFLEDTVRSPTEYAQYFDEITR</sequence>
<dbReference type="GO" id="GO:0046872">
    <property type="term" value="F:metal ion binding"/>
    <property type="evidence" value="ECO:0007669"/>
    <property type="project" value="UniProtKB-KW"/>
</dbReference>
<evidence type="ECO:0000313" key="5">
    <source>
        <dbReference type="Proteomes" id="UP000654370"/>
    </source>
</evidence>
<gene>
    <name evidence="4" type="ORF">INT43_005103</name>
</gene>
<evidence type="ECO:0000259" key="3">
    <source>
        <dbReference type="PROSITE" id="PS50004"/>
    </source>
</evidence>
<dbReference type="Proteomes" id="UP000654370">
    <property type="component" value="Unassembled WGS sequence"/>
</dbReference>
<dbReference type="SMART" id="SM00239">
    <property type="entry name" value="C2"/>
    <property type="match status" value="1"/>
</dbReference>
<comment type="caution">
    <text evidence="4">The sequence shown here is derived from an EMBL/GenBank/DDBJ whole genome shotgun (WGS) entry which is preliminary data.</text>
</comment>
<dbReference type="Pfam" id="PF00168">
    <property type="entry name" value="C2"/>
    <property type="match status" value="1"/>
</dbReference>
<dbReference type="InterPro" id="IPR035892">
    <property type="entry name" value="C2_domain_sf"/>
</dbReference>